<name>A0ABX8FAC1_9BACI</name>
<dbReference type="Proteomes" id="UP000679247">
    <property type="component" value="Chromosome"/>
</dbReference>
<evidence type="ECO:0000313" key="1">
    <source>
        <dbReference type="EMBL" id="QVY60969.1"/>
    </source>
</evidence>
<dbReference type="RefSeq" id="WP_214475832.1">
    <property type="nucleotide sequence ID" value="NZ_CP071709.1"/>
</dbReference>
<protein>
    <recommendedName>
        <fullName evidence="3">DNA-binding protein</fullName>
    </recommendedName>
</protein>
<proteinExistence type="predicted"/>
<evidence type="ECO:0000313" key="2">
    <source>
        <dbReference type="Proteomes" id="UP000679247"/>
    </source>
</evidence>
<reference evidence="1 2" key="1">
    <citation type="submission" date="2021-03" db="EMBL/GenBank/DDBJ databases">
        <title>The first data on the complete genome of the tetrodotoxin-producing bacterium.</title>
        <authorList>
            <person name="Melnikova D.I."/>
            <person name="Nijland R."/>
            <person name="Magarlamov T.Y."/>
        </authorList>
    </citation>
    <scope>NUCLEOTIDE SEQUENCE [LARGE SCALE GENOMIC DNA]</scope>
    <source>
        <strain evidence="1 2">1839</strain>
    </source>
</reference>
<accession>A0ABX8FAC1</accession>
<keyword evidence="2" id="KW-1185">Reference proteome</keyword>
<gene>
    <name evidence="1" type="ORF">J1899_18660</name>
</gene>
<organism evidence="1 2">
    <name type="scientific">Cytobacillus gottheilii</name>
    <dbReference type="NCBI Taxonomy" id="859144"/>
    <lineage>
        <taxon>Bacteria</taxon>
        <taxon>Bacillati</taxon>
        <taxon>Bacillota</taxon>
        <taxon>Bacilli</taxon>
        <taxon>Bacillales</taxon>
        <taxon>Bacillaceae</taxon>
        <taxon>Cytobacillus</taxon>
    </lineage>
</organism>
<evidence type="ECO:0008006" key="3">
    <source>
        <dbReference type="Google" id="ProtNLM"/>
    </source>
</evidence>
<sequence length="108" mass="12574">MPSINIPLSEMANEVVVDHIKLLCQQAYEQGVEDARKKFSFPEVLTKEHLVEIFQVEKSTVNKIVAIPTFPKLKDVRARYPREQVFSWITNNSTWVDKNTNYFSKEAM</sequence>
<dbReference type="EMBL" id="CP071709">
    <property type="protein sequence ID" value="QVY60969.1"/>
    <property type="molecule type" value="Genomic_DNA"/>
</dbReference>